<comment type="caution">
    <text evidence="1">The sequence shown here is derived from an EMBL/GenBank/DDBJ whole genome shotgun (WGS) entry which is preliminary data.</text>
</comment>
<gene>
    <name evidence="1" type="ORF">B1400_0859</name>
</gene>
<evidence type="ECO:0000313" key="1">
    <source>
        <dbReference type="EMBL" id="PAU69493.1"/>
    </source>
</evidence>
<evidence type="ECO:0000313" key="2">
    <source>
        <dbReference type="Proteomes" id="UP000217986"/>
    </source>
</evidence>
<accession>A0A2A2EKC8</accession>
<name>A0A2A2EKC8_9BIFI</name>
<dbReference type="Proteomes" id="UP000217986">
    <property type="component" value="Unassembled WGS sequence"/>
</dbReference>
<organism evidence="1 2">
    <name type="scientific">Bifidobacterium italicum</name>
    <dbReference type="NCBI Taxonomy" id="1960968"/>
    <lineage>
        <taxon>Bacteria</taxon>
        <taxon>Bacillati</taxon>
        <taxon>Actinomycetota</taxon>
        <taxon>Actinomycetes</taxon>
        <taxon>Bifidobacteriales</taxon>
        <taxon>Bifidobacteriaceae</taxon>
        <taxon>Bifidobacterium</taxon>
    </lineage>
</organism>
<sequence length="49" mass="5653">MHRRIACLPYAPYAEMGVQPVRATHYGTRMGVDARRKSTVHPVDQRCIR</sequence>
<dbReference type="AlphaFoldDB" id="A0A2A2EKC8"/>
<proteinExistence type="predicted"/>
<protein>
    <submittedName>
        <fullName evidence="1">Uncharacterized protein</fullName>
    </submittedName>
</protein>
<dbReference type="EMBL" id="MVOG01000011">
    <property type="protein sequence ID" value="PAU69493.1"/>
    <property type="molecule type" value="Genomic_DNA"/>
</dbReference>
<reference evidence="1 2" key="1">
    <citation type="journal article" date="2017" name="ISME J.">
        <title>Unveiling bifidobacterial biogeography across the mammalian branch of the tree of life.</title>
        <authorList>
            <person name="Milani C."/>
            <person name="Mangifesta M."/>
            <person name="Mancabelli L."/>
            <person name="Lugli G.A."/>
            <person name="James K."/>
            <person name="Duranti S."/>
            <person name="Turroni F."/>
            <person name="Ferrario C."/>
            <person name="Ossiprandi M.C."/>
            <person name="van Sinderen D."/>
            <person name="Ventura M."/>
        </authorList>
    </citation>
    <scope>NUCLEOTIDE SEQUENCE [LARGE SCALE GENOMIC DNA]</scope>
    <source>
        <strain evidence="1 2">70</strain>
    </source>
</reference>
<keyword evidence="2" id="KW-1185">Reference proteome</keyword>